<protein>
    <submittedName>
        <fullName evidence="3">Uncharacterized protein, UPF0548 family</fullName>
    </submittedName>
</protein>
<sequence length="173" mass="18411">MTGGFTYEPVGVTRTGGPTPPGFHHLHERIRIGEGPEVLAAAGRALTGWRMHRATGLRVPAGTPDAAPGVRVPLRIGPLHAPCEVVWAEHGPERVGFAYGTLPGHPERGEEAFVVSLAPDGSVWLDVTAFSGPGAWYVGLLGPLGRVTQRGIARRYGRCLRRLSQDGIVERGS</sequence>
<dbReference type="EMBL" id="FZOF01000007">
    <property type="protein sequence ID" value="SNS62973.1"/>
    <property type="molecule type" value="Genomic_DNA"/>
</dbReference>
<proteinExistence type="predicted"/>
<name>A0A239G3F1_9ACTN</name>
<evidence type="ECO:0000313" key="4">
    <source>
        <dbReference type="Proteomes" id="UP000198280"/>
    </source>
</evidence>
<dbReference type="Pfam" id="PF09348">
    <property type="entry name" value="DUF1990"/>
    <property type="match status" value="1"/>
</dbReference>
<organism evidence="3 4">
    <name type="scientific">Actinacidiphila glaucinigra</name>
    <dbReference type="NCBI Taxonomy" id="235986"/>
    <lineage>
        <taxon>Bacteria</taxon>
        <taxon>Bacillati</taxon>
        <taxon>Actinomycetota</taxon>
        <taxon>Actinomycetes</taxon>
        <taxon>Kitasatosporales</taxon>
        <taxon>Streptomycetaceae</taxon>
        <taxon>Actinacidiphila</taxon>
    </lineage>
</organism>
<evidence type="ECO:0000256" key="1">
    <source>
        <dbReference type="SAM" id="MobiDB-lite"/>
    </source>
</evidence>
<accession>A0A239G3F1</accession>
<dbReference type="InterPro" id="IPR018960">
    <property type="entry name" value="DUF1990"/>
</dbReference>
<dbReference type="PIRSF" id="PIRSF010260">
    <property type="entry name" value="UCP010260"/>
    <property type="match status" value="1"/>
</dbReference>
<dbReference type="PANTHER" id="PTHR34202:SF1">
    <property type="entry name" value="UPF0548 PROTEIN"/>
    <property type="match status" value="1"/>
</dbReference>
<dbReference type="RefSeq" id="WP_089224629.1">
    <property type="nucleotide sequence ID" value="NZ_FZOF01000007.1"/>
</dbReference>
<evidence type="ECO:0000313" key="3">
    <source>
        <dbReference type="EMBL" id="SNS62973.1"/>
    </source>
</evidence>
<keyword evidence="4" id="KW-1185">Reference proteome</keyword>
<reference evidence="3 4" key="1">
    <citation type="submission" date="2017-06" db="EMBL/GenBank/DDBJ databases">
        <authorList>
            <person name="Kim H.J."/>
            <person name="Triplett B.A."/>
        </authorList>
    </citation>
    <scope>NUCLEOTIDE SEQUENCE [LARGE SCALE GENOMIC DNA]</scope>
    <source>
        <strain evidence="3 4">CGMCC 4.1858</strain>
    </source>
</reference>
<feature type="domain" description="DUF1990" evidence="2">
    <location>
        <begin position="6"/>
        <end position="158"/>
    </location>
</feature>
<feature type="region of interest" description="Disordered" evidence="1">
    <location>
        <begin position="1"/>
        <end position="22"/>
    </location>
</feature>
<dbReference type="InterPro" id="IPR014457">
    <property type="entry name" value="UCP010260"/>
</dbReference>
<dbReference type="Proteomes" id="UP000198280">
    <property type="component" value="Unassembled WGS sequence"/>
</dbReference>
<evidence type="ECO:0000259" key="2">
    <source>
        <dbReference type="Pfam" id="PF09348"/>
    </source>
</evidence>
<dbReference type="OrthoDB" id="120660at2"/>
<gene>
    <name evidence="3" type="ORF">SAMN05216252_107182</name>
</gene>
<dbReference type="PANTHER" id="PTHR34202">
    <property type="entry name" value="UPF0548 PROTEIN"/>
    <property type="match status" value="1"/>
</dbReference>
<dbReference type="AlphaFoldDB" id="A0A239G3F1"/>